<dbReference type="Gene3D" id="1.10.20.140">
    <property type="match status" value="1"/>
</dbReference>
<keyword evidence="5 10" id="KW-0819">tRNA processing</keyword>
<proteinExistence type="inferred from homology"/>
<comment type="catalytic activity">
    <reaction evidence="9 10 11">
        <text>adenosine(37) in tRNA + dimethylallyl diphosphate = N(6)-dimethylallyladenosine(37) in tRNA + diphosphate</text>
        <dbReference type="Rhea" id="RHEA:26482"/>
        <dbReference type="Rhea" id="RHEA-COMP:10162"/>
        <dbReference type="Rhea" id="RHEA-COMP:10375"/>
        <dbReference type="ChEBI" id="CHEBI:33019"/>
        <dbReference type="ChEBI" id="CHEBI:57623"/>
        <dbReference type="ChEBI" id="CHEBI:74411"/>
        <dbReference type="ChEBI" id="CHEBI:74415"/>
        <dbReference type="EC" id="2.5.1.75"/>
    </reaction>
</comment>
<evidence type="ECO:0000256" key="3">
    <source>
        <dbReference type="ARBA" id="ARBA00005842"/>
    </source>
</evidence>
<feature type="site" description="Interaction with substrate tRNA" evidence="10">
    <location>
        <position position="103"/>
    </location>
</feature>
<feature type="binding site" evidence="10">
    <location>
        <begin position="14"/>
        <end position="19"/>
    </location>
    <ligand>
        <name>substrate</name>
    </ligand>
</feature>
<organism evidence="14 15">
    <name type="scientific">Selenomonas ruminantium</name>
    <dbReference type="NCBI Taxonomy" id="971"/>
    <lineage>
        <taxon>Bacteria</taxon>
        <taxon>Bacillati</taxon>
        <taxon>Bacillota</taxon>
        <taxon>Negativicutes</taxon>
        <taxon>Selenomonadales</taxon>
        <taxon>Selenomonadaceae</taxon>
        <taxon>Selenomonas</taxon>
    </lineage>
</organism>
<dbReference type="NCBIfam" id="TIGR00174">
    <property type="entry name" value="miaA"/>
    <property type="match status" value="1"/>
</dbReference>
<feature type="binding site" evidence="10">
    <location>
        <begin position="12"/>
        <end position="19"/>
    </location>
    <ligand>
        <name>ATP</name>
        <dbReference type="ChEBI" id="CHEBI:30616"/>
    </ligand>
</feature>
<comment type="similarity">
    <text evidence="3 10 13">Belongs to the IPP transferase family.</text>
</comment>
<keyword evidence="7 10" id="KW-0067">ATP-binding</keyword>
<evidence type="ECO:0000256" key="2">
    <source>
        <dbReference type="ARBA" id="ARBA00003213"/>
    </source>
</evidence>
<dbReference type="InterPro" id="IPR039657">
    <property type="entry name" value="Dimethylallyltransferase"/>
</dbReference>
<dbReference type="InterPro" id="IPR027417">
    <property type="entry name" value="P-loop_NTPase"/>
</dbReference>
<evidence type="ECO:0000256" key="6">
    <source>
        <dbReference type="ARBA" id="ARBA00022741"/>
    </source>
</evidence>
<dbReference type="PANTHER" id="PTHR11088">
    <property type="entry name" value="TRNA DIMETHYLALLYLTRANSFERASE"/>
    <property type="match status" value="1"/>
</dbReference>
<reference evidence="14 15" key="1">
    <citation type="submission" date="2016-10" db="EMBL/GenBank/DDBJ databases">
        <authorList>
            <person name="de Groot N.N."/>
        </authorList>
    </citation>
    <scope>NUCLEOTIDE SEQUENCE [LARGE SCALE GENOMIC DNA]</scope>
    <source>
        <strain evidence="14 15">L14</strain>
    </source>
</reference>
<evidence type="ECO:0000256" key="7">
    <source>
        <dbReference type="ARBA" id="ARBA00022840"/>
    </source>
</evidence>
<evidence type="ECO:0000256" key="8">
    <source>
        <dbReference type="ARBA" id="ARBA00022842"/>
    </source>
</evidence>
<dbReference type="RefSeq" id="WP_074816530.1">
    <property type="nucleotide sequence ID" value="NZ_FOJX01000010.1"/>
</dbReference>
<dbReference type="GO" id="GO:0005524">
    <property type="term" value="F:ATP binding"/>
    <property type="evidence" value="ECO:0007669"/>
    <property type="project" value="UniProtKB-UniRule"/>
</dbReference>
<feature type="region of interest" description="Interaction with substrate tRNA" evidence="10">
    <location>
        <begin position="37"/>
        <end position="40"/>
    </location>
</feature>
<keyword evidence="6 10" id="KW-0547">Nucleotide-binding</keyword>
<dbReference type="GO" id="GO:0006400">
    <property type="term" value="P:tRNA modification"/>
    <property type="evidence" value="ECO:0007669"/>
    <property type="project" value="TreeGrafter"/>
</dbReference>
<evidence type="ECO:0000256" key="1">
    <source>
        <dbReference type="ARBA" id="ARBA00001946"/>
    </source>
</evidence>
<dbReference type="EMBL" id="FOJX01000010">
    <property type="protein sequence ID" value="SFB08732.1"/>
    <property type="molecule type" value="Genomic_DNA"/>
</dbReference>
<evidence type="ECO:0000256" key="13">
    <source>
        <dbReference type="RuleBase" id="RU003785"/>
    </source>
</evidence>
<accession>A0A1I0Y668</accession>
<dbReference type="GO" id="GO:0052381">
    <property type="term" value="F:tRNA dimethylallyltransferase activity"/>
    <property type="evidence" value="ECO:0007669"/>
    <property type="project" value="UniProtKB-UniRule"/>
</dbReference>
<comment type="cofactor">
    <cofactor evidence="1 10">
        <name>Mg(2+)</name>
        <dbReference type="ChEBI" id="CHEBI:18420"/>
    </cofactor>
</comment>
<dbReference type="HAMAP" id="MF_00185">
    <property type="entry name" value="IPP_trans"/>
    <property type="match status" value="1"/>
</dbReference>
<name>A0A1I0Y668_SELRU</name>
<evidence type="ECO:0000256" key="12">
    <source>
        <dbReference type="RuleBase" id="RU003784"/>
    </source>
</evidence>
<evidence type="ECO:0000256" key="11">
    <source>
        <dbReference type="RuleBase" id="RU003783"/>
    </source>
</evidence>
<keyword evidence="4 10" id="KW-0808">Transferase</keyword>
<gene>
    <name evidence="10" type="primary">miaA</name>
    <name evidence="14" type="ORF">SAMN05216587_11056</name>
</gene>
<comment type="function">
    <text evidence="2 10 12">Catalyzes the transfer of a dimethylallyl group onto the adenine at position 37 in tRNAs that read codons beginning with uridine, leading to the formation of N6-(dimethylallyl)adenosine (i(6)A).</text>
</comment>
<dbReference type="Gene3D" id="3.40.50.300">
    <property type="entry name" value="P-loop containing nucleotide triphosphate hydrolases"/>
    <property type="match status" value="1"/>
</dbReference>
<feature type="site" description="Interaction with substrate tRNA" evidence="10">
    <location>
        <position position="126"/>
    </location>
</feature>
<comment type="subunit">
    <text evidence="10">Monomer.</text>
</comment>
<dbReference type="PANTHER" id="PTHR11088:SF60">
    <property type="entry name" value="TRNA DIMETHYLALLYLTRANSFERASE"/>
    <property type="match status" value="1"/>
</dbReference>
<comment type="caution">
    <text evidence="10">Lacks conserved residue(s) required for the propagation of feature annotation.</text>
</comment>
<dbReference type="SUPFAM" id="SSF52540">
    <property type="entry name" value="P-loop containing nucleoside triphosphate hydrolases"/>
    <property type="match status" value="1"/>
</dbReference>
<evidence type="ECO:0000256" key="10">
    <source>
        <dbReference type="HAMAP-Rule" id="MF_00185"/>
    </source>
</evidence>
<evidence type="ECO:0000256" key="4">
    <source>
        <dbReference type="ARBA" id="ARBA00022679"/>
    </source>
</evidence>
<evidence type="ECO:0000256" key="5">
    <source>
        <dbReference type="ARBA" id="ARBA00022694"/>
    </source>
</evidence>
<dbReference type="Pfam" id="PF01715">
    <property type="entry name" value="IPPT"/>
    <property type="match status" value="1"/>
</dbReference>
<dbReference type="InterPro" id="IPR018022">
    <property type="entry name" value="IPT"/>
</dbReference>
<keyword evidence="8 10" id="KW-0460">Magnesium</keyword>
<sequence length="316" mass="35602">MTGKEKLIVILGPTAVGKTDLSIELAKKIDTEIISGDSMLFYRGFDIGSAKPTVAERQGIVHHLVDNLEPWESFNVTDFVREAQRLIHELNERGKIPIIAGGTGLYIKALLEGYEFNETADHSGFRQEMTALAEEKGREYIHGLLKDAAPEAAERIHANNLRRVIRALEVARFGGEQISQQKEYGAGDLAYDVYVVGLNRERQGLYQRINARVELMFAAGLEEEVGRLLTGGVTREMQAMQGIGYKETAAYLAGEMTREEAVDLIQKSTRHFAKRQLTWFRKMPYIHWYMADEMTSENLLQSVFPDLAGFFPELAN</sequence>
<dbReference type="EC" id="2.5.1.75" evidence="10"/>
<dbReference type="Proteomes" id="UP000183843">
    <property type="component" value="Unassembled WGS sequence"/>
</dbReference>
<evidence type="ECO:0000313" key="15">
    <source>
        <dbReference type="Proteomes" id="UP000183843"/>
    </source>
</evidence>
<evidence type="ECO:0000313" key="14">
    <source>
        <dbReference type="EMBL" id="SFB08732.1"/>
    </source>
</evidence>
<protein>
    <recommendedName>
        <fullName evidence="10">tRNA dimethylallyltransferase</fullName>
        <ecNumber evidence="10">2.5.1.75</ecNumber>
    </recommendedName>
    <alternativeName>
        <fullName evidence="10">Dimethylallyl diphosphate:tRNA dimethylallyltransferase</fullName>
        <shortName evidence="10">DMAPP:tRNA dimethylallyltransferase</shortName>
        <shortName evidence="10">DMATase</shortName>
    </alternativeName>
    <alternativeName>
        <fullName evidence="10">Isopentenyl-diphosphate:tRNA isopentenyltransferase</fullName>
        <shortName evidence="10">IPP transferase</shortName>
        <shortName evidence="10">IPPT</shortName>
        <shortName evidence="10">IPTase</shortName>
    </alternativeName>
</protein>
<dbReference type="AlphaFoldDB" id="A0A1I0Y668"/>
<evidence type="ECO:0000256" key="9">
    <source>
        <dbReference type="ARBA" id="ARBA00049563"/>
    </source>
</evidence>